<dbReference type="EMBL" id="MSIF01000001">
    <property type="protein sequence ID" value="OLF13891.1"/>
    <property type="molecule type" value="Genomic_DNA"/>
</dbReference>
<dbReference type="GO" id="GO:0046872">
    <property type="term" value="F:metal ion binding"/>
    <property type="evidence" value="ECO:0007669"/>
    <property type="project" value="InterPro"/>
</dbReference>
<evidence type="ECO:0000259" key="5">
    <source>
        <dbReference type="PROSITE" id="PS50975"/>
    </source>
</evidence>
<protein>
    <submittedName>
        <fullName evidence="6">CoA-binding protein</fullName>
    </submittedName>
</protein>
<dbReference type="AlphaFoldDB" id="A0A7Z0WR83"/>
<evidence type="ECO:0000313" key="6">
    <source>
        <dbReference type="EMBL" id="OLF13891.1"/>
    </source>
</evidence>
<dbReference type="InterPro" id="IPR036291">
    <property type="entry name" value="NAD(P)-bd_dom_sf"/>
</dbReference>
<dbReference type="Gene3D" id="3.40.50.720">
    <property type="entry name" value="NAD(P)-binding Rossmann-like Domain"/>
    <property type="match status" value="1"/>
</dbReference>
<dbReference type="OrthoDB" id="190266at2"/>
<dbReference type="SUPFAM" id="SSF56059">
    <property type="entry name" value="Glutathione synthetase ATP-binding domain-like"/>
    <property type="match status" value="1"/>
</dbReference>
<dbReference type="InterPro" id="IPR016102">
    <property type="entry name" value="Succinyl-CoA_synth-like"/>
</dbReference>
<sequence>MPDTPPRPADRPTGLRTIAWQHLFTPEVVAVVGATDTEGSPQAYQWRQARERLLALGARAVHPVHPTKDTVDGVPAYRTVSAVPEPVDTAVLLIREPLPVLRECLAAGTRFAIVFASGFAELGTEQGDRAQRQLARIANGPMRVLGPNTNLNIYEPWAEGLPGRKIAVISQSGNIGRPIVQAEALGVGVASWAPLGNEVDLEFADFVAEFAGRPEVGAIVAYVEGFKDGWTMRLAADRALRAGVPVIVIKVGRTEQGAAMARAHTGHLTGNDAVHDAVFRQAGVIRMEDIDEAIETAGAFCHSAPVTGRRVALCVMSGGTGSHVADLCGQYGLELPPLAPETSQRLRSLLPGYLHVDNPVDTGGVATSRPEGRAVLEALMDDPATDVLLAPINGAFPGLSDAITRDLVDLHRRGPKPVVAVWTSPVRDESHQALCAAGVPLFHSFRGAVVGIRAMADFHTDRRTRPRIATVSTVRRRTTPDLTRPGIRDERESGELLRAYGIPVLPSQVVTSAGAAAKAASEVDGPVVLKALSPDLAHKSDLGLVITGVTGADAARAAYDRIVATAAERAPAARLGGVVVARQVTDAVAEVLLGVSHQHPFGPTITVGLGGVLAELVADTAFGVPPFDEEHARWMVGQTRIGTLLGGFRGGPAGDLDALVTTILRLHDLVLDVGHLVSEVDVNPLLVRPKGLGVVAVDALVVV</sequence>
<evidence type="ECO:0000313" key="7">
    <source>
        <dbReference type="Proteomes" id="UP000185696"/>
    </source>
</evidence>
<proteinExistence type="predicted"/>
<dbReference type="SUPFAM" id="SSF51735">
    <property type="entry name" value="NAD(P)-binding Rossmann-fold domains"/>
    <property type="match status" value="1"/>
</dbReference>
<feature type="domain" description="ATP-grasp" evidence="5">
    <location>
        <begin position="494"/>
        <end position="531"/>
    </location>
</feature>
<dbReference type="GO" id="GO:0016874">
    <property type="term" value="F:ligase activity"/>
    <property type="evidence" value="ECO:0007669"/>
    <property type="project" value="UniProtKB-KW"/>
</dbReference>
<dbReference type="PROSITE" id="PS50975">
    <property type="entry name" value="ATP_GRASP"/>
    <property type="match status" value="1"/>
</dbReference>
<dbReference type="GO" id="GO:0005524">
    <property type="term" value="F:ATP binding"/>
    <property type="evidence" value="ECO:0007669"/>
    <property type="project" value="UniProtKB-UniRule"/>
</dbReference>
<evidence type="ECO:0000256" key="2">
    <source>
        <dbReference type="ARBA" id="ARBA00022741"/>
    </source>
</evidence>
<dbReference type="InterPro" id="IPR032875">
    <property type="entry name" value="Succ_CoA_lig_flav_dom"/>
</dbReference>
<dbReference type="Proteomes" id="UP000185696">
    <property type="component" value="Unassembled WGS sequence"/>
</dbReference>
<dbReference type="Gene3D" id="3.30.470.20">
    <property type="entry name" value="ATP-grasp fold, B domain"/>
    <property type="match status" value="1"/>
</dbReference>
<evidence type="ECO:0000256" key="1">
    <source>
        <dbReference type="ARBA" id="ARBA00022598"/>
    </source>
</evidence>
<evidence type="ECO:0000256" key="4">
    <source>
        <dbReference type="PROSITE-ProRule" id="PRU00409"/>
    </source>
</evidence>
<keyword evidence="1" id="KW-0436">Ligase</keyword>
<name>A0A7Z0WR83_9PSEU</name>
<keyword evidence="2 4" id="KW-0547">Nucleotide-binding</keyword>
<dbReference type="Gene3D" id="3.30.1490.20">
    <property type="entry name" value="ATP-grasp fold, A domain"/>
    <property type="match status" value="1"/>
</dbReference>
<dbReference type="InterPro" id="IPR003781">
    <property type="entry name" value="CoA-bd"/>
</dbReference>
<dbReference type="PANTHER" id="PTHR43334:SF1">
    <property type="entry name" value="3-HYDROXYPROPIONATE--COA LIGASE [ADP-FORMING]"/>
    <property type="match status" value="1"/>
</dbReference>
<dbReference type="InterPro" id="IPR013815">
    <property type="entry name" value="ATP_grasp_subdomain_1"/>
</dbReference>
<gene>
    <name evidence="6" type="ORF">BLA60_01515</name>
</gene>
<dbReference type="Pfam" id="PF13607">
    <property type="entry name" value="Succ_CoA_lig"/>
    <property type="match status" value="1"/>
</dbReference>
<dbReference type="RefSeq" id="WP_075130839.1">
    <property type="nucleotide sequence ID" value="NZ_MSIF01000001.1"/>
</dbReference>
<dbReference type="SMART" id="SM00881">
    <property type="entry name" value="CoA_binding"/>
    <property type="match status" value="1"/>
</dbReference>
<keyword evidence="7" id="KW-1185">Reference proteome</keyword>
<comment type="caution">
    <text evidence="6">The sequence shown here is derived from an EMBL/GenBank/DDBJ whole genome shotgun (WGS) entry which is preliminary data.</text>
</comment>
<dbReference type="SUPFAM" id="SSF52210">
    <property type="entry name" value="Succinyl-CoA synthetase domains"/>
    <property type="match status" value="2"/>
</dbReference>
<dbReference type="InterPro" id="IPR051538">
    <property type="entry name" value="Acyl-CoA_Synth/Transferase"/>
</dbReference>
<reference evidence="6 7" key="1">
    <citation type="submission" date="2016-12" db="EMBL/GenBank/DDBJ databases">
        <title>The draft genome sequence of Actinophytocola xinjiangensis.</title>
        <authorList>
            <person name="Wang W."/>
            <person name="Yuan L."/>
        </authorList>
    </citation>
    <scope>NUCLEOTIDE SEQUENCE [LARGE SCALE GENOMIC DNA]</scope>
    <source>
        <strain evidence="6 7">CGMCC 4.4663</strain>
    </source>
</reference>
<accession>A0A7Z0WR83</accession>
<dbReference type="InterPro" id="IPR011761">
    <property type="entry name" value="ATP-grasp"/>
</dbReference>
<dbReference type="Gene3D" id="3.40.50.261">
    <property type="entry name" value="Succinyl-CoA synthetase domains"/>
    <property type="match status" value="2"/>
</dbReference>
<dbReference type="PANTHER" id="PTHR43334">
    <property type="entry name" value="ACETATE--COA LIGASE [ADP-FORMING]"/>
    <property type="match status" value="1"/>
</dbReference>
<organism evidence="6 7">
    <name type="scientific">Actinophytocola xinjiangensis</name>
    <dbReference type="NCBI Taxonomy" id="485602"/>
    <lineage>
        <taxon>Bacteria</taxon>
        <taxon>Bacillati</taxon>
        <taxon>Actinomycetota</taxon>
        <taxon>Actinomycetes</taxon>
        <taxon>Pseudonocardiales</taxon>
        <taxon>Pseudonocardiaceae</taxon>
    </lineage>
</organism>
<keyword evidence="3 4" id="KW-0067">ATP-binding</keyword>
<dbReference type="Pfam" id="PF13549">
    <property type="entry name" value="ATP-grasp_5"/>
    <property type="match status" value="1"/>
</dbReference>
<evidence type="ECO:0000256" key="3">
    <source>
        <dbReference type="ARBA" id="ARBA00022840"/>
    </source>
</evidence>
<dbReference type="Pfam" id="PF13380">
    <property type="entry name" value="CoA_binding_2"/>
    <property type="match status" value="1"/>
</dbReference>